<evidence type="ECO:0000313" key="5">
    <source>
        <dbReference type="Proteomes" id="UP000476064"/>
    </source>
</evidence>
<feature type="signal peptide" evidence="2">
    <location>
        <begin position="1"/>
        <end position="22"/>
    </location>
</feature>
<evidence type="ECO:0000256" key="1">
    <source>
        <dbReference type="SAM" id="MobiDB-lite"/>
    </source>
</evidence>
<feature type="region of interest" description="Disordered" evidence="1">
    <location>
        <begin position="36"/>
        <end position="70"/>
    </location>
</feature>
<dbReference type="PROSITE" id="PS51257">
    <property type="entry name" value="PROKAR_LIPOPROTEIN"/>
    <property type="match status" value="1"/>
</dbReference>
<keyword evidence="2" id="KW-0732">Signal</keyword>
<name>A0A6C0FVY8_9BACL</name>
<dbReference type="InterPro" id="IPR006059">
    <property type="entry name" value="SBP"/>
</dbReference>
<dbReference type="AlphaFoldDB" id="A0A6C0FVY8"/>
<dbReference type="Gene3D" id="3.40.190.10">
    <property type="entry name" value="Periplasmic binding protein-like II"/>
    <property type="match status" value="2"/>
</dbReference>
<evidence type="ECO:0000313" key="4">
    <source>
        <dbReference type="EMBL" id="QHT59454.1"/>
    </source>
</evidence>
<reference evidence="4 5" key="1">
    <citation type="submission" date="2020-01" db="EMBL/GenBank/DDBJ databases">
        <title>Paenibacillus sp. nov., isolated from tomato rhizosphere.</title>
        <authorList>
            <person name="Weon H.-Y."/>
            <person name="Lee S.A."/>
        </authorList>
    </citation>
    <scope>NUCLEOTIDE SEQUENCE [LARGE SCALE GENOMIC DNA]</scope>
    <source>
        <strain evidence="4 5">12200R-189</strain>
    </source>
</reference>
<sequence length="554" mass="60125">MNKGKRGSLWVAALLLSFSLTAAGCGGNGGNNGGSSNASAGGNAQTKGNADGDAQAGANDAAANNAGAGDAAAKPLDPYEVVMVYPDGKQNDLGAVQSAMNDYLKQTYPDMNMTVKLNPIDWSAYADKLNLMMSSGEKFDLLWTANWMNFETQVNKGALLPLDDLVDQYGPDIKSAEGDLLDGAKRNGKLYGIHVHQELGNPQGIALRKDLVDKYHIDLTPLQSGEFKDLEPILKTIKDNEPGVTPAVGPAFPLGAYFGSGSMESIIGPVGLDQRDTNPDDTYKVVDMYETPRYMELAKLTHDWYKAGYINKDATTPGVDIWKKFQAKTAFAAIGTDLEIVKDMAIGKPSLMAGKSAQLGMDIIQVPMNIDRLHTSKLSATLQAVSQTSKDPARAMMLLDLFYKDQKLLTLFNYGVEGTHYALNNGQIDLPQGKTKDNVGFYHDNQWMLGNQMLDFTRVGEDPNKYQNYEQFNEMVKSQPSPLIGFVFDSEPVKNELIAVSKVQSTFDPGLQSGQLDPETDLPKMIGKLKAAGLDKVLAEAQKQIDAWRAANGK</sequence>
<protein>
    <submittedName>
        <fullName evidence="4">ABC transporter substrate-binding protein</fullName>
    </submittedName>
</protein>
<dbReference type="Proteomes" id="UP000476064">
    <property type="component" value="Chromosome"/>
</dbReference>
<proteinExistence type="predicted"/>
<dbReference type="RefSeq" id="WP_162355520.1">
    <property type="nucleotide sequence ID" value="NZ_CP048209.1"/>
</dbReference>
<organism evidence="4 5">
    <name type="scientific">Paenibacillus lycopersici</name>
    <dbReference type="NCBI Taxonomy" id="2704462"/>
    <lineage>
        <taxon>Bacteria</taxon>
        <taxon>Bacillati</taxon>
        <taxon>Bacillota</taxon>
        <taxon>Bacilli</taxon>
        <taxon>Bacillales</taxon>
        <taxon>Paenibacillaceae</taxon>
        <taxon>Paenibacillus</taxon>
    </lineage>
</organism>
<dbReference type="SUPFAM" id="SSF53850">
    <property type="entry name" value="Periplasmic binding protein-like II"/>
    <property type="match status" value="1"/>
</dbReference>
<dbReference type="InterPro" id="IPR022627">
    <property type="entry name" value="DUF3502"/>
</dbReference>
<dbReference type="EMBL" id="CP048209">
    <property type="protein sequence ID" value="QHT59454.1"/>
    <property type="molecule type" value="Genomic_DNA"/>
</dbReference>
<dbReference type="Pfam" id="PF12010">
    <property type="entry name" value="DUF3502"/>
    <property type="match status" value="1"/>
</dbReference>
<feature type="domain" description="DUF3502" evidence="3">
    <location>
        <begin position="482"/>
        <end position="550"/>
    </location>
</feature>
<feature type="chain" id="PRO_5039401657" evidence="2">
    <location>
        <begin position="23"/>
        <end position="554"/>
    </location>
</feature>
<evidence type="ECO:0000256" key="2">
    <source>
        <dbReference type="SAM" id="SignalP"/>
    </source>
</evidence>
<dbReference type="Pfam" id="PF01547">
    <property type="entry name" value="SBP_bac_1"/>
    <property type="match status" value="1"/>
</dbReference>
<accession>A0A6C0FVY8</accession>
<gene>
    <name evidence="4" type="ORF">GXP70_05355</name>
</gene>
<evidence type="ECO:0000259" key="3">
    <source>
        <dbReference type="Pfam" id="PF12010"/>
    </source>
</evidence>
<keyword evidence="5" id="KW-1185">Reference proteome</keyword>
<dbReference type="KEGG" id="plyc:GXP70_05355"/>